<dbReference type="AlphaFoldDB" id="A0A1W6BY42"/>
<evidence type="ECO:0000256" key="1">
    <source>
        <dbReference type="ARBA" id="ARBA00010638"/>
    </source>
</evidence>
<dbReference type="Gene3D" id="3.40.50.10420">
    <property type="entry name" value="NagB/RpiA/CoA transferase-like"/>
    <property type="match status" value="1"/>
</dbReference>
<dbReference type="PANTHER" id="PTHR23407:SF1">
    <property type="entry name" value="5-FORMYLTETRAHYDROFOLATE CYCLO-LIGASE"/>
    <property type="match status" value="1"/>
</dbReference>
<evidence type="ECO:0000256" key="5">
    <source>
        <dbReference type="RuleBase" id="RU361279"/>
    </source>
</evidence>
<dbReference type="GO" id="GO:0046872">
    <property type="term" value="F:metal ion binding"/>
    <property type="evidence" value="ECO:0007669"/>
    <property type="project" value="UniProtKB-KW"/>
</dbReference>
<accession>A0A1W6BY42</accession>
<comment type="similarity">
    <text evidence="1 5">Belongs to the 5-formyltetrahydrofolate cyclo-ligase family.</text>
</comment>
<dbReference type="STRING" id="1121267.CCUN_1442"/>
<gene>
    <name evidence="6" type="ORF">CCUN_1442</name>
</gene>
<dbReference type="Proteomes" id="UP000192902">
    <property type="component" value="Chromosome"/>
</dbReference>
<keyword evidence="5" id="KW-0460">Magnesium</keyword>
<dbReference type="InterPro" id="IPR037171">
    <property type="entry name" value="NagB/RpiA_transferase-like"/>
</dbReference>
<keyword evidence="3 4" id="KW-0067">ATP-binding</keyword>
<dbReference type="EC" id="6.3.3.2" evidence="5"/>
<keyword evidence="6" id="KW-0436">Ligase</keyword>
<evidence type="ECO:0000256" key="3">
    <source>
        <dbReference type="ARBA" id="ARBA00022840"/>
    </source>
</evidence>
<feature type="binding site" evidence="4">
    <location>
        <begin position="3"/>
        <end position="7"/>
    </location>
    <ligand>
        <name>ATP</name>
        <dbReference type="ChEBI" id="CHEBI:30616"/>
    </ligand>
</feature>
<dbReference type="GO" id="GO:0030272">
    <property type="term" value="F:5-formyltetrahydrofolate cyclo-ligase activity"/>
    <property type="evidence" value="ECO:0007669"/>
    <property type="project" value="UniProtKB-EC"/>
</dbReference>
<evidence type="ECO:0000313" key="7">
    <source>
        <dbReference type="Proteomes" id="UP000192902"/>
    </source>
</evidence>
<feature type="binding site" evidence="4">
    <location>
        <position position="53"/>
    </location>
    <ligand>
        <name>substrate</name>
    </ligand>
</feature>
<proteinExistence type="inferred from homology"/>
<dbReference type="GO" id="GO:0009396">
    <property type="term" value="P:folic acid-containing compound biosynthetic process"/>
    <property type="evidence" value="ECO:0007669"/>
    <property type="project" value="TreeGrafter"/>
</dbReference>
<feature type="binding site" evidence="4">
    <location>
        <begin position="123"/>
        <end position="131"/>
    </location>
    <ligand>
        <name>ATP</name>
        <dbReference type="ChEBI" id="CHEBI:30616"/>
    </ligand>
</feature>
<dbReference type="OrthoDB" id="9801938at2"/>
<keyword evidence="2 4" id="KW-0547">Nucleotide-binding</keyword>
<dbReference type="RefSeq" id="WP_027305182.1">
    <property type="nucleotide sequence ID" value="NZ_CP020867.1"/>
</dbReference>
<dbReference type="Pfam" id="PF01812">
    <property type="entry name" value="5-FTHF_cyc-lig"/>
    <property type="match status" value="1"/>
</dbReference>
<dbReference type="GO" id="GO:0035999">
    <property type="term" value="P:tetrahydrofolate interconversion"/>
    <property type="evidence" value="ECO:0007669"/>
    <property type="project" value="TreeGrafter"/>
</dbReference>
<evidence type="ECO:0000256" key="2">
    <source>
        <dbReference type="ARBA" id="ARBA00022741"/>
    </source>
</evidence>
<dbReference type="SUPFAM" id="SSF100950">
    <property type="entry name" value="NagB/RpiA/CoA transferase-like"/>
    <property type="match status" value="1"/>
</dbReference>
<evidence type="ECO:0000256" key="4">
    <source>
        <dbReference type="PIRSR" id="PIRSR006806-1"/>
    </source>
</evidence>
<dbReference type="KEGG" id="ccun:CCUN_1442"/>
<protein>
    <recommendedName>
        <fullName evidence="5">5-formyltetrahydrofolate cyclo-ligase</fullName>
        <ecNumber evidence="5">6.3.3.2</ecNumber>
    </recommendedName>
</protein>
<keyword evidence="5" id="KW-0479">Metal-binding</keyword>
<comment type="cofactor">
    <cofactor evidence="5">
        <name>Mg(2+)</name>
        <dbReference type="ChEBI" id="CHEBI:18420"/>
    </cofactor>
</comment>
<comment type="catalytic activity">
    <reaction evidence="5">
        <text>(6S)-5-formyl-5,6,7,8-tetrahydrofolate + ATP = (6R)-5,10-methenyltetrahydrofolate + ADP + phosphate</text>
        <dbReference type="Rhea" id="RHEA:10488"/>
        <dbReference type="ChEBI" id="CHEBI:30616"/>
        <dbReference type="ChEBI" id="CHEBI:43474"/>
        <dbReference type="ChEBI" id="CHEBI:57455"/>
        <dbReference type="ChEBI" id="CHEBI:57457"/>
        <dbReference type="ChEBI" id="CHEBI:456216"/>
        <dbReference type="EC" id="6.3.3.2"/>
    </reaction>
</comment>
<dbReference type="PIRSF" id="PIRSF006806">
    <property type="entry name" value="FTHF_cligase"/>
    <property type="match status" value="1"/>
</dbReference>
<evidence type="ECO:0000313" key="6">
    <source>
        <dbReference type="EMBL" id="ARJ57029.1"/>
    </source>
</evidence>
<dbReference type="InterPro" id="IPR002698">
    <property type="entry name" value="FTHF_cligase"/>
</dbReference>
<dbReference type="PANTHER" id="PTHR23407">
    <property type="entry name" value="ATPASE INHIBITOR/5-FORMYLTETRAHYDROFOLATE CYCLO-LIGASE"/>
    <property type="match status" value="1"/>
</dbReference>
<dbReference type="NCBIfam" id="TIGR02727">
    <property type="entry name" value="MTHFS_bact"/>
    <property type="match status" value="1"/>
</dbReference>
<reference evidence="6 7" key="1">
    <citation type="submission" date="2017-04" db="EMBL/GenBank/DDBJ databases">
        <title>Complete genome sequence of the Campylobacter cuniculorum type strain LMG24588.</title>
        <authorList>
            <person name="Miller W.G."/>
            <person name="Yee E."/>
            <person name="Revez J."/>
            <person name="Bono J.L."/>
            <person name="Rossi M."/>
        </authorList>
    </citation>
    <scope>NUCLEOTIDE SEQUENCE [LARGE SCALE GENOMIC DNA]</scope>
    <source>
        <strain evidence="6 7">LMG 24588</strain>
    </source>
</reference>
<sequence length="204" mass="24879">MQKQFFRQSQKKRLKQHILFKFKQDFQVFKECFILIKKFKAKKILIFTPLPYEPNLLRFRNKLNKNKQIFVPFMQNKSLKIVKLRLPLTRKKFGIFEPNNSFLKTKIDMAIVPVIGVDRIFKRIGHGQGFYDRFFESLKYKPLIIFIESIDSFSEKILTQKHDITGKFYINPYKKYFRKESKNDSSRCCSYRRYNRHWSRIFSC</sequence>
<dbReference type="InterPro" id="IPR024185">
    <property type="entry name" value="FTHF_cligase-like_sf"/>
</dbReference>
<name>A0A1W6BY42_9BACT</name>
<organism evidence="6 7">
    <name type="scientific">Campylobacter cuniculorum DSM 23162 = LMG 24588</name>
    <dbReference type="NCBI Taxonomy" id="1121267"/>
    <lineage>
        <taxon>Bacteria</taxon>
        <taxon>Pseudomonadati</taxon>
        <taxon>Campylobacterota</taxon>
        <taxon>Epsilonproteobacteria</taxon>
        <taxon>Campylobacterales</taxon>
        <taxon>Campylobacteraceae</taxon>
        <taxon>Campylobacter</taxon>
    </lineage>
</organism>
<dbReference type="GO" id="GO:0005524">
    <property type="term" value="F:ATP binding"/>
    <property type="evidence" value="ECO:0007669"/>
    <property type="project" value="UniProtKB-KW"/>
</dbReference>
<dbReference type="EMBL" id="CP020867">
    <property type="protein sequence ID" value="ARJ57029.1"/>
    <property type="molecule type" value="Genomic_DNA"/>
</dbReference>